<dbReference type="EMBL" id="PGCI01000158">
    <property type="protein sequence ID" value="PLW36539.1"/>
    <property type="molecule type" value="Genomic_DNA"/>
</dbReference>
<evidence type="ECO:0000313" key="2">
    <source>
        <dbReference type="EMBL" id="PLW36539.1"/>
    </source>
</evidence>
<gene>
    <name evidence="2" type="ORF">PCASD_06430</name>
</gene>
<name>A0A2N5UFL3_9BASI</name>
<accession>A0A2N5UFL3</accession>
<dbReference type="AlphaFoldDB" id="A0A2N5UFL3"/>
<feature type="region of interest" description="Disordered" evidence="1">
    <location>
        <begin position="1"/>
        <end position="24"/>
    </location>
</feature>
<protein>
    <submittedName>
        <fullName evidence="2">Uncharacterized protein</fullName>
    </submittedName>
</protein>
<dbReference type="Proteomes" id="UP000235392">
    <property type="component" value="Unassembled WGS sequence"/>
</dbReference>
<proteinExistence type="predicted"/>
<comment type="caution">
    <text evidence="2">The sequence shown here is derived from an EMBL/GenBank/DDBJ whole genome shotgun (WGS) entry which is preliminary data.</text>
</comment>
<evidence type="ECO:0000313" key="3">
    <source>
        <dbReference type="Proteomes" id="UP000235392"/>
    </source>
</evidence>
<evidence type="ECO:0000256" key="1">
    <source>
        <dbReference type="SAM" id="MobiDB-lite"/>
    </source>
</evidence>
<organism evidence="2 3">
    <name type="scientific">Puccinia coronata f. sp. avenae</name>
    <dbReference type="NCBI Taxonomy" id="200324"/>
    <lineage>
        <taxon>Eukaryota</taxon>
        <taxon>Fungi</taxon>
        <taxon>Dikarya</taxon>
        <taxon>Basidiomycota</taxon>
        <taxon>Pucciniomycotina</taxon>
        <taxon>Pucciniomycetes</taxon>
        <taxon>Pucciniales</taxon>
        <taxon>Pucciniaceae</taxon>
        <taxon>Puccinia</taxon>
    </lineage>
</organism>
<reference evidence="2 3" key="1">
    <citation type="submission" date="2017-11" db="EMBL/GenBank/DDBJ databases">
        <title>De novo assembly and phasing of dikaryotic genomes from two isolates of Puccinia coronata f. sp. avenae, the causal agent of oat crown rust.</title>
        <authorList>
            <person name="Miller M.E."/>
            <person name="Zhang Y."/>
            <person name="Omidvar V."/>
            <person name="Sperschneider J."/>
            <person name="Schwessinger B."/>
            <person name="Raley C."/>
            <person name="Palmer J.M."/>
            <person name="Garnica D."/>
            <person name="Upadhyaya N."/>
            <person name="Rathjen J."/>
            <person name="Taylor J.M."/>
            <person name="Park R.F."/>
            <person name="Dodds P.N."/>
            <person name="Hirsch C.D."/>
            <person name="Kianian S.F."/>
            <person name="Figueroa M."/>
        </authorList>
    </citation>
    <scope>NUCLEOTIDE SEQUENCE [LARGE SCALE GENOMIC DNA]</scope>
    <source>
        <strain evidence="2">12SD80</strain>
    </source>
</reference>
<sequence>MQKGKASTIKTLQEDKPHETTSQPWIAGANIGSLSTNWRKMLHAKPPPPPSTNVLDMALLIAELKAQCKDDHACQENDNAHNRRKLDLDKKTPVATIVVAVFKRFSKDNILKPNGSNLRQWERMLCLHASKRFGNPDYFTPNEDSIPDPATDRIAHGIINSLVHSNLTYDLLDLDYAWEVFSHLIAKFQVVNQAAQLQSWINFIIIDPTKHNMATSLSEAFLGKAKTFSEQGIYLTWDEMMGLIIQKNLRDQLRQLVDQKINLYMEAHNYQVPTGQDVLRFVDVACTKQHLAKSSRLSKTKLLCISLASQPGPEAPSSQQVNDV</sequence>